<dbReference type="EMBL" id="JAUJYO010000009">
    <property type="protein sequence ID" value="KAK1308770.1"/>
    <property type="molecule type" value="Genomic_DNA"/>
</dbReference>
<reference evidence="2" key="1">
    <citation type="journal article" date="2023" name="Nat. Commun.">
        <title>Diploid and tetraploid genomes of Acorus and the evolution of monocots.</title>
        <authorList>
            <person name="Ma L."/>
            <person name="Liu K.W."/>
            <person name="Li Z."/>
            <person name="Hsiao Y.Y."/>
            <person name="Qi Y."/>
            <person name="Fu T."/>
            <person name="Tang G.D."/>
            <person name="Zhang D."/>
            <person name="Sun W.H."/>
            <person name="Liu D.K."/>
            <person name="Li Y."/>
            <person name="Chen G.Z."/>
            <person name="Liu X.D."/>
            <person name="Liao X.Y."/>
            <person name="Jiang Y.T."/>
            <person name="Yu X."/>
            <person name="Hao Y."/>
            <person name="Huang J."/>
            <person name="Zhao X.W."/>
            <person name="Ke S."/>
            <person name="Chen Y.Y."/>
            <person name="Wu W.L."/>
            <person name="Hsu J.L."/>
            <person name="Lin Y.F."/>
            <person name="Huang M.D."/>
            <person name="Li C.Y."/>
            <person name="Huang L."/>
            <person name="Wang Z.W."/>
            <person name="Zhao X."/>
            <person name="Zhong W.Y."/>
            <person name="Peng D.H."/>
            <person name="Ahmad S."/>
            <person name="Lan S."/>
            <person name="Zhang J.S."/>
            <person name="Tsai W.C."/>
            <person name="Van de Peer Y."/>
            <person name="Liu Z.J."/>
        </authorList>
    </citation>
    <scope>NUCLEOTIDE SEQUENCE</scope>
    <source>
        <strain evidence="2">CP</strain>
    </source>
</reference>
<comment type="caution">
    <text evidence="2">The sequence shown here is derived from an EMBL/GenBank/DDBJ whole genome shotgun (WGS) entry which is preliminary data.</text>
</comment>
<dbReference type="AlphaFoldDB" id="A0AAV9E574"/>
<evidence type="ECO:0000313" key="2">
    <source>
        <dbReference type="EMBL" id="KAK1308770.1"/>
    </source>
</evidence>
<sequence>MPSTFDADIVSWLPEAVHGHPNQLFMAPSEPFIPLRDQTCEIYNPISQSAGFHVDCHVTDHSLPTWHHGFTSAELLSVFLPPPEPMHENVMQHQTMGGADMTEMEPREQDGTKPSLLARDDSG</sequence>
<gene>
    <name evidence="2" type="ORF">QJS10_CPA09g00502</name>
</gene>
<reference evidence="2" key="2">
    <citation type="submission" date="2023-06" db="EMBL/GenBank/DDBJ databases">
        <authorList>
            <person name="Ma L."/>
            <person name="Liu K.-W."/>
            <person name="Li Z."/>
            <person name="Hsiao Y.-Y."/>
            <person name="Qi Y."/>
            <person name="Fu T."/>
            <person name="Tang G."/>
            <person name="Zhang D."/>
            <person name="Sun W.-H."/>
            <person name="Liu D.-K."/>
            <person name="Li Y."/>
            <person name="Chen G.-Z."/>
            <person name="Liu X.-D."/>
            <person name="Liao X.-Y."/>
            <person name="Jiang Y.-T."/>
            <person name="Yu X."/>
            <person name="Hao Y."/>
            <person name="Huang J."/>
            <person name="Zhao X.-W."/>
            <person name="Ke S."/>
            <person name="Chen Y.-Y."/>
            <person name="Wu W.-L."/>
            <person name="Hsu J.-L."/>
            <person name="Lin Y.-F."/>
            <person name="Huang M.-D."/>
            <person name="Li C.-Y."/>
            <person name="Huang L."/>
            <person name="Wang Z.-W."/>
            <person name="Zhao X."/>
            <person name="Zhong W.-Y."/>
            <person name="Peng D.-H."/>
            <person name="Ahmad S."/>
            <person name="Lan S."/>
            <person name="Zhang J.-S."/>
            <person name="Tsai W.-C."/>
            <person name="Van De Peer Y."/>
            <person name="Liu Z.-J."/>
        </authorList>
    </citation>
    <scope>NUCLEOTIDE SEQUENCE</scope>
    <source>
        <strain evidence="2">CP</strain>
        <tissue evidence="2">Leaves</tissue>
    </source>
</reference>
<name>A0AAV9E574_ACOCL</name>
<evidence type="ECO:0000313" key="3">
    <source>
        <dbReference type="Proteomes" id="UP001180020"/>
    </source>
</evidence>
<feature type="region of interest" description="Disordered" evidence="1">
    <location>
        <begin position="94"/>
        <end position="123"/>
    </location>
</feature>
<accession>A0AAV9E574</accession>
<proteinExistence type="predicted"/>
<protein>
    <submittedName>
        <fullName evidence="2">Uncharacterized protein</fullName>
    </submittedName>
</protein>
<evidence type="ECO:0000256" key="1">
    <source>
        <dbReference type="SAM" id="MobiDB-lite"/>
    </source>
</evidence>
<organism evidence="2 3">
    <name type="scientific">Acorus calamus</name>
    <name type="common">Sweet flag</name>
    <dbReference type="NCBI Taxonomy" id="4465"/>
    <lineage>
        <taxon>Eukaryota</taxon>
        <taxon>Viridiplantae</taxon>
        <taxon>Streptophyta</taxon>
        <taxon>Embryophyta</taxon>
        <taxon>Tracheophyta</taxon>
        <taxon>Spermatophyta</taxon>
        <taxon>Magnoliopsida</taxon>
        <taxon>Liliopsida</taxon>
        <taxon>Acoraceae</taxon>
        <taxon>Acorus</taxon>
    </lineage>
</organism>
<dbReference type="Proteomes" id="UP001180020">
    <property type="component" value="Unassembled WGS sequence"/>
</dbReference>
<keyword evidence="3" id="KW-1185">Reference proteome</keyword>